<feature type="transmembrane region" description="Helical" evidence="1">
    <location>
        <begin position="144"/>
        <end position="165"/>
    </location>
</feature>
<dbReference type="GO" id="GO:0005886">
    <property type="term" value="C:plasma membrane"/>
    <property type="evidence" value="ECO:0007669"/>
    <property type="project" value="InterPro"/>
</dbReference>
<evidence type="ECO:0000313" key="2">
    <source>
        <dbReference type="EMBL" id="TLU72917.1"/>
    </source>
</evidence>
<comment type="caution">
    <text evidence="2">The sequence shown here is derived from an EMBL/GenBank/DDBJ whole genome shotgun (WGS) entry which is preliminary data.</text>
</comment>
<dbReference type="EMBL" id="VCDI01000002">
    <property type="protein sequence ID" value="TLU72917.1"/>
    <property type="molecule type" value="Genomic_DNA"/>
</dbReference>
<keyword evidence="1" id="KW-1133">Transmembrane helix</keyword>
<evidence type="ECO:0000313" key="3">
    <source>
        <dbReference type="Proteomes" id="UP000305654"/>
    </source>
</evidence>
<dbReference type="Pfam" id="PF04632">
    <property type="entry name" value="FUSC"/>
    <property type="match status" value="1"/>
</dbReference>
<reference evidence="2 3" key="1">
    <citation type="submission" date="2019-05" db="EMBL/GenBank/DDBJ databases">
        <authorList>
            <person name="Pankratov T."/>
            <person name="Grouzdev D."/>
        </authorList>
    </citation>
    <scope>NUCLEOTIDE SEQUENCE [LARGE SCALE GENOMIC DNA]</scope>
    <source>
        <strain evidence="2 3">KEBCLARHB70R</strain>
    </source>
</reference>
<dbReference type="RefSeq" id="WP_138324991.1">
    <property type="nucleotide sequence ID" value="NZ_VCDI01000002.1"/>
</dbReference>
<feature type="transmembrane region" description="Helical" evidence="1">
    <location>
        <begin position="29"/>
        <end position="57"/>
    </location>
</feature>
<feature type="transmembrane region" description="Helical" evidence="1">
    <location>
        <begin position="337"/>
        <end position="363"/>
    </location>
</feature>
<organism evidence="2 3">
    <name type="scientific">Lichenicoccus roseus</name>
    <dbReference type="NCBI Taxonomy" id="2683649"/>
    <lineage>
        <taxon>Bacteria</taxon>
        <taxon>Pseudomonadati</taxon>
        <taxon>Pseudomonadota</taxon>
        <taxon>Alphaproteobacteria</taxon>
        <taxon>Acetobacterales</taxon>
        <taxon>Acetobacteraceae</taxon>
        <taxon>Lichenicoccus</taxon>
    </lineage>
</organism>
<dbReference type="Proteomes" id="UP000305654">
    <property type="component" value="Unassembled WGS sequence"/>
</dbReference>
<feature type="transmembrane region" description="Helical" evidence="1">
    <location>
        <begin position="97"/>
        <end position="114"/>
    </location>
</feature>
<keyword evidence="1" id="KW-0472">Membrane</keyword>
<proteinExistence type="predicted"/>
<dbReference type="OrthoDB" id="9807111at2"/>
<name>A0A5R9J8P4_9PROT</name>
<feature type="transmembrane region" description="Helical" evidence="1">
    <location>
        <begin position="425"/>
        <end position="454"/>
    </location>
</feature>
<feature type="transmembrane region" description="Helical" evidence="1">
    <location>
        <begin position="389"/>
        <end position="413"/>
    </location>
</feature>
<accession>A0A5R9J8P4</accession>
<sequence>MAVALDRLIKGIGVPTLPAGWLSFCFRTWLAIVLALAVAFWLELSSADSAAVCVAILAQPLRGQAMSKAVYRMAATILGAAVAVVLCALFPQNRFLLLGGIGLWVAACTAAGTVTRDFRAYGAMLSGYTVAIVGVGVIDDPNNAFISAMSRIAVIAVGVAASTLVNDALRAPDAWQRLTEGLRYQADAVQKLFEDALAGRPIPDDMQCAALANAILQLGGQANFARTELQDGALRAAGARSVIVALLEVLSDSRAIAAAHRAGDLPPDYAARVEAARTDDDALAALAADARTPAEAFLVERTRMAVAQRALIEDGMRSLATGKAPMRRVSLATHADVYAALLNAARVLIAFSLAAGFCILSGLPDSTLLLINVSAMCALSSTNPNPTSFAWGVVIGAPLAVGVGAVVTFFPLTHGSDMVILAMSLLPPVFLGCVLSLIPRTGTIGFIMLVWMFIAISPSNPQSFDLGTFTENGLLLILSSFIVFLSMVFLLPASPRRRIFRLADAIALDLETGAEGDPATLVSRHYDRLAQAWSWMQKRPQTTARRAVFSRMTALAHLGGAIARARRHLATIGPGDRLGGHAEAARQALAQHDPAGMRAAATALLEGGHDAPDVRDDAVGAASGLYGAAALLDANARMLRLTGVLP</sequence>
<keyword evidence="3" id="KW-1185">Reference proteome</keyword>
<protein>
    <submittedName>
        <fullName evidence="2">FUSC family protein</fullName>
    </submittedName>
</protein>
<dbReference type="InterPro" id="IPR006726">
    <property type="entry name" value="PHBA_efflux_AaeB/fusaric-R"/>
</dbReference>
<feature type="transmembrane region" description="Helical" evidence="1">
    <location>
        <begin position="121"/>
        <end position="138"/>
    </location>
</feature>
<dbReference type="GO" id="GO:0022857">
    <property type="term" value="F:transmembrane transporter activity"/>
    <property type="evidence" value="ECO:0007669"/>
    <property type="project" value="InterPro"/>
</dbReference>
<feature type="transmembrane region" description="Helical" evidence="1">
    <location>
        <begin position="69"/>
        <end position="91"/>
    </location>
</feature>
<keyword evidence="1" id="KW-0812">Transmembrane</keyword>
<feature type="transmembrane region" description="Helical" evidence="1">
    <location>
        <begin position="474"/>
        <end position="493"/>
    </location>
</feature>
<evidence type="ECO:0000256" key="1">
    <source>
        <dbReference type="SAM" id="Phobius"/>
    </source>
</evidence>
<dbReference type="AlphaFoldDB" id="A0A5R9J8P4"/>
<gene>
    <name evidence="2" type="ORF">FE263_05520</name>
</gene>